<gene>
    <name evidence="6" type="ORF">IDM48_01075</name>
</gene>
<protein>
    <recommendedName>
        <fullName evidence="8">APC family permease</fullName>
    </recommendedName>
</protein>
<feature type="transmembrane region" description="Helical" evidence="5">
    <location>
        <begin position="280"/>
        <end position="298"/>
    </location>
</feature>
<reference evidence="6 7" key="1">
    <citation type="submission" date="2020-09" db="EMBL/GenBank/DDBJ databases">
        <title>Investigation of environmental microbe.</title>
        <authorList>
            <person name="Ou Y."/>
            <person name="Kang Q."/>
        </authorList>
    </citation>
    <scope>NUCLEOTIDE SEQUENCE [LARGE SCALE GENOMIC DNA]</scope>
    <source>
        <strain evidence="6 7">KJZ-9</strain>
    </source>
</reference>
<dbReference type="InterPro" id="IPR002293">
    <property type="entry name" value="AA/rel_permease1"/>
</dbReference>
<evidence type="ECO:0000256" key="2">
    <source>
        <dbReference type="ARBA" id="ARBA00022692"/>
    </source>
</evidence>
<dbReference type="EMBL" id="CP061538">
    <property type="protein sequence ID" value="QNV40083.1"/>
    <property type="molecule type" value="Genomic_DNA"/>
</dbReference>
<dbReference type="Proteomes" id="UP000516421">
    <property type="component" value="Chromosome"/>
</dbReference>
<sequence>MLDTKHLFPITLSSSAPAYSAIVTAPIIVSMCGLWSIGIYLVAAALSWYVSTAYERNTAVHPDRGTVYSWNTGAFAWLNGYALAVTGIVATSGLAYVAATGLLSLFGVSSMTAALILGAVMIALAQVLNNISLKVTSVVQILALIAHIAAGIALIVLMFVADQAPIQPALTFAGIIEGLLIAVFAFWGFDTAFALAEESDTGAPRTASRLSIITMTITFVLVAVVISLYGIDAVVTHPLVVIAVSLSAMMALGSTLLPTVRGVEAMAEKHDLPNLFAHGLKAEVTTAVLSIAILMLVLLNEGFFYDLIDCLSIFVGFYYAGAIFAHYRNGAAKSALGMFVLMLAVTLAAGIYMLTPTYGNTVFGSVSGVAVLGGALAVLGVLLYLVNQAVKPATHK</sequence>
<keyword evidence="4 5" id="KW-0472">Membrane</keyword>
<dbReference type="GO" id="GO:0022857">
    <property type="term" value="F:transmembrane transporter activity"/>
    <property type="evidence" value="ECO:0007669"/>
    <property type="project" value="InterPro"/>
</dbReference>
<keyword evidence="7" id="KW-1185">Reference proteome</keyword>
<feature type="transmembrane region" description="Helical" evidence="5">
    <location>
        <begin position="75"/>
        <end position="99"/>
    </location>
</feature>
<feature type="transmembrane region" description="Helical" evidence="5">
    <location>
        <begin position="210"/>
        <end position="231"/>
    </location>
</feature>
<evidence type="ECO:0000256" key="1">
    <source>
        <dbReference type="ARBA" id="ARBA00004141"/>
    </source>
</evidence>
<evidence type="ECO:0000313" key="7">
    <source>
        <dbReference type="Proteomes" id="UP000516421"/>
    </source>
</evidence>
<evidence type="ECO:0000313" key="6">
    <source>
        <dbReference type="EMBL" id="QNV40083.1"/>
    </source>
</evidence>
<comment type="subcellular location">
    <subcellularLocation>
        <location evidence="1">Membrane</location>
        <topology evidence="1">Multi-pass membrane protein</topology>
    </subcellularLocation>
</comment>
<keyword evidence="3 5" id="KW-1133">Transmembrane helix</keyword>
<feature type="transmembrane region" description="Helical" evidence="5">
    <location>
        <begin position="361"/>
        <end position="386"/>
    </location>
</feature>
<name>A0A7H2BK87_9MICC</name>
<feature type="transmembrane region" description="Helical" evidence="5">
    <location>
        <begin position="304"/>
        <end position="324"/>
    </location>
</feature>
<dbReference type="GO" id="GO:0016020">
    <property type="term" value="C:membrane"/>
    <property type="evidence" value="ECO:0007669"/>
    <property type="project" value="UniProtKB-SubCell"/>
</dbReference>
<dbReference type="Pfam" id="PF13520">
    <property type="entry name" value="AA_permease_2"/>
    <property type="match status" value="1"/>
</dbReference>
<dbReference type="AlphaFoldDB" id="A0A7H2BK87"/>
<keyword evidence="2 5" id="KW-0812">Transmembrane</keyword>
<accession>A0A7H2BK87</accession>
<feature type="transmembrane region" description="Helical" evidence="5">
    <location>
        <begin position="137"/>
        <end position="160"/>
    </location>
</feature>
<feature type="transmembrane region" description="Helical" evidence="5">
    <location>
        <begin position="336"/>
        <end position="355"/>
    </location>
</feature>
<feature type="transmembrane region" description="Helical" evidence="5">
    <location>
        <begin position="34"/>
        <end position="54"/>
    </location>
</feature>
<evidence type="ECO:0000256" key="4">
    <source>
        <dbReference type="ARBA" id="ARBA00023136"/>
    </source>
</evidence>
<dbReference type="RefSeq" id="WP_190617685.1">
    <property type="nucleotide sequence ID" value="NZ_CP061538.1"/>
</dbReference>
<evidence type="ECO:0000256" key="3">
    <source>
        <dbReference type="ARBA" id="ARBA00022989"/>
    </source>
</evidence>
<evidence type="ECO:0000256" key="5">
    <source>
        <dbReference type="SAM" id="Phobius"/>
    </source>
</evidence>
<dbReference type="Gene3D" id="1.20.1740.10">
    <property type="entry name" value="Amino acid/polyamine transporter I"/>
    <property type="match status" value="1"/>
</dbReference>
<evidence type="ECO:0008006" key="8">
    <source>
        <dbReference type="Google" id="ProtNLM"/>
    </source>
</evidence>
<feature type="transmembrane region" description="Helical" evidence="5">
    <location>
        <begin position="105"/>
        <end position="125"/>
    </location>
</feature>
<proteinExistence type="predicted"/>
<feature type="transmembrane region" description="Helical" evidence="5">
    <location>
        <begin position="237"/>
        <end position="260"/>
    </location>
</feature>
<dbReference type="KEGG" id="rama:IDM48_01075"/>
<organism evidence="6 7">
    <name type="scientific">Rothia amarae</name>
    <dbReference type="NCBI Taxonomy" id="169480"/>
    <lineage>
        <taxon>Bacteria</taxon>
        <taxon>Bacillati</taxon>
        <taxon>Actinomycetota</taxon>
        <taxon>Actinomycetes</taxon>
        <taxon>Micrococcales</taxon>
        <taxon>Micrococcaceae</taxon>
        <taxon>Rothia</taxon>
    </lineage>
</organism>
<feature type="transmembrane region" description="Helical" evidence="5">
    <location>
        <begin position="166"/>
        <end position="189"/>
    </location>
</feature>